<feature type="signal peptide" evidence="2">
    <location>
        <begin position="1"/>
        <end position="25"/>
    </location>
</feature>
<keyword evidence="2" id="KW-0732">Signal</keyword>
<organism evidence="3 4">
    <name type="scientific">Perilla frutescens var. hirtella</name>
    <name type="common">Perilla citriodora</name>
    <name type="synonym">Perilla setoyensis</name>
    <dbReference type="NCBI Taxonomy" id="608512"/>
    <lineage>
        <taxon>Eukaryota</taxon>
        <taxon>Viridiplantae</taxon>
        <taxon>Streptophyta</taxon>
        <taxon>Embryophyta</taxon>
        <taxon>Tracheophyta</taxon>
        <taxon>Spermatophyta</taxon>
        <taxon>Magnoliopsida</taxon>
        <taxon>eudicotyledons</taxon>
        <taxon>Gunneridae</taxon>
        <taxon>Pentapetalae</taxon>
        <taxon>asterids</taxon>
        <taxon>lamiids</taxon>
        <taxon>Lamiales</taxon>
        <taxon>Lamiaceae</taxon>
        <taxon>Nepetoideae</taxon>
        <taxon>Elsholtzieae</taxon>
        <taxon>Perilla</taxon>
    </lineage>
</organism>
<reference evidence="3 4" key="1">
    <citation type="journal article" date="2021" name="Nat. Commun.">
        <title>Incipient diploidization of the medicinal plant Perilla within 10,000 years.</title>
        <authorList>
            <person name="Zhang Y."/>
            <person name="Shen Q."/>
            <person name="Leng L."/>
            <person name="Zhang D."/>
            <person name="Chen S."/>
            <person name="Shi Y."/>
            <person name="Ning Z."/>
            <person name="Chen S."/>
        </authorList>
    </citation>
    <scope>NUCLEOTIDE SEQUENCE [LARGE SCALE GENOMIC DNA]</scope>
    <source>
        <strain evidence="4">cv. PC099</strain>
    </source>
</reference>
<evidence type="ECO:0000256" key="1">
    <source>
        <dbReference type="ARBA" id="ARBA00009817"/>
    </source>
</evidence>
<dbReference type="SUPFAM" id="SSF55136">
    <property type="entry name" value="Probable bacterial effector-binding domain"/>
    <property type="match status" value="1"/>
</dbReference>
<comment type="similarity">
    <text evidence="1">Belongs to the HEBP family.</text>
</comment>
<keyword evidence="4" id="KW-1185">Reference proteome</keyword>
<name>A0AAD4P3Y2_PERFH</name>
<accession>A0AAD4P3Y2</accession>
<dbReference type="InterPro" id="IPR011256">
    <property type="entry name" value="Reg_factor_effector_dom_sf"/>
</dbReference>
<dbReference type="AlphaFoldDB" id="A0AAD4P3Y2"/>
<gene>
    <name evidence="3" type="ORF">C2S53_008723</name>
</gene>
<dbReference type="EMBL" id="SDAM02000179">
    <property type="protein sequence ID" value="KAH6825177.1"/>
    <property type="molecule type" value="Genomic_DNA"/>
</dbReference>
<evidence type="ECO:0000313" key="4">
    <source>
        <dbReference type="Proteomes" id="UP001190926"/>
    </source>
</evidence>
<dbReference type="Proteomes" id="UP001190926">
    <property type="component" value="Unassembled WGS sequence"/>
</dbReference>
<feature type="chain" id="PRO_5041988899" evidence="2">
    <location>
        <begin position="26"/>
        <end position="213"/>
    </location>
</feature>
<sequence>MGPIISSIVYVVLSLNLIYLECVQGVEEVKGYPPSSICATQECAPYQVVHTQKQFEIRNYTNSIWIGSGNITTVSYSVGRSAGYLRTYVYYKGENEDRFEWKNNTQPVLTDVIPNTSYDSIYRVYLHVPNDYQNKTLPKPYSSNVEFVKLPPKKLAAVVRFDGLLTDEMIATELGALKNSLKGTPWESAAAAPGCSVADYSTFNEVILWFDQN</sequence>
<dbReference type="PANTHER" id="PTHR11220">
    <property type="entry name" value="HEME-BINDING PROTEIN-RELATED"/>
    <property type="match status" value="1"/>
</dbReference>
<dbReference type="Pfam" id="PF04832">
    <property type="entry name" value="SOUL"/>
    <property type="match status" value="1"/>
</dbReference>
<dbReference type="PANTHER" id="PTHR11220:SF59">
    <property type="entry name" value="HEME-BINDING PROTEIN 2-LIKE"/>
    <property type="match status" value="1"/>
</dbReference>
<comment type="caution">
    <text evidence="3">The sequence shown here is derived from an EMBL/GenBank/DDBJ whole genome shotgun (WGS) entry which is preliminary data.</text>
</comment>
<evidence type="ECO:0000256" key="2">
    <source>
        <dbReference type="SAM" id="SignalP"/>
    </source>
</evidence>
<dbReference type="Gene3D" id="3.20.80.10">
    <property type="entry name" value="Regulatory factor, effector binding domain"/>
    <property type="match status" value="1"/>
</dbReference>
<evidence type="ECO:0000313" key="3">
    <source>
        <dbReference type="EMBL" id="KAH6825177.1"/>
    </source>
</evidence>
<proteinExistence type="inferred from homology"/>
<dbReference type="InterPro" id="IPR006917">
    <property type="entry name" value="SOUL_heme-bd"/>
</dbReference>
<protein>
    <submittedName>
        <fullName evidence="3">Uncharacterized protein</fullName>
    </submittedName>
</protein>